<name>A0A3E1KBA7_9GAMM</name>
<dbReference type="Gene3D" id="3.40.50.720">
    <property type="entry name" value="NAD(P)-binding Rossmann-like Domain"/>
    <property type="match status" value="1"/>
</dbReference>
<evidence type="ECO:0000256" key="2">
    <source>
        <dbReference type="ARBA" id="ARBA00023002"/>
    </source>
</evidence>
<accession>A0A3E1KBA7</accession>
<dbReference type="InterPro" id="IPR036291">
    <property type="entry name" value="NAD(P)-bd_dom_sf"/>
</dbReference>
<keyword evidence="2" id="KW-0560">Oxidoreductase</keyword>
<keyword evidence="4" id="KW-1185">Reference proteome</keyword>
<organism evidence="3 4">
    <name type="scientific">Wenzhouxiangella sediminis</name>
    <dbReference type="NCBI Taxonomy" id="1792836"/>
    <lineage>
        <taxon>Bacteria</taxon>
        <taxon>Pseudomonadati</taxon>
        <taxon>Pseudomonadota</taxon>
        <taxon>Gammaproteobacteria</taxon>
        <taxon>Chromatiales</taxon>
        <taxon>Wenzhouxiangellaceae</taxon>
        <taxon>Wenzhouxiangella</taxon>
    </lineage>
</organism>
<proteinExistence type="inferred from homology"/>
<evidence type="ECO:0000256" key="1">
    <source>
        <dbReference type="ARBA" id="ARBA00006484"/>
    </source>
</evidence>
<dbReference type="PRINTS" id="PR00081">
    <property type="entry name" value="GDHRDH"/>
</dbReference>
<evidence type="ECO:0000313" key="3">
    <source>
        <dbReference type="EMBL" id="RFF31898.1"/>
    </source>
</evidence>
<dbReference type="PANTHER" id="PTHR43639">
    <property type="entry name" value="OXIDOREDUCTASE, SHORT-CHAIN DEHYDROGENASE/REDUCTASE FAMILY (AFU_ORTHOLOGUE AFUA_5G02870)"/>
    <property type="match status" value="1"/>
</dbReference>
<dbReference type="Pfam" id="PF00106">
    <property type="entry name" value="adh_short"/>
    <property type="match status" value="1"/>
</dbReference>
<dbReference type="Proteomes" id="UP000260351">
    <property type="component" value="Unassembled WGS sequence"/>
</dbReference>
<dbReference type="EMBL" id="QUZK01000014">
    <property type="protein sequence ID" value="RFF31898.1"/>
    <property type="molecule type" value="Genomic_DNA"/>
</dbReference>
<dbReference type="OrthoDB" id="9790785at2"/>
<dbReference type="InterPro" id="IPR002347">
    <property type="entry name" value="SDR_fam"/>
</dbReference>
<comment type="similarity">
    <text evidence="1">Belongs to the short-chain dehydrogenases/reductases (SDR) family.</text>
</comment>
<dbReference type="AlphaFoldDB" id="A0A3E1KBA7"/>
<comment type="caution">
    <text evidence="3">The sequence shown here is derived from an EMBL/GenBank/DDBJ whole genome shotgun (WGS) entry which is preliminary data.</text>
</comment>
<evidence type="ECO:0000313" key="4">
    <source>
        <dbReference type="Proteomes" id="UP000260351"/>
    </source>
</evidence>
<sequence>MTESSKPVWLVTGAAGALGSALVRRVMNDGADCIAVDRQAQALDALHDEIQETLGRAPALMPMDLAGAGPDDYQRLAEVLEGEFGRIDVLVHNAASFHALRPMLQQQPGEWLEIIQTSLTAPYMLTAVLAPLMSADATIVFIGDEHCLDKPGGWGAYGVAQAGRRQMARVLEAERARSGARVVEVDPGPFYSRLRVAAWPSDSPEHLPSPASAADRVVAAVREGDHS</sequence>
<protein>
    <submittedName>
        <fullName evidence="3">SDR family NAD(P)-dependent oxidoreductase</fullName>
    </submittedName>
</protein>
<dbReference type="RefSeq" id="WP_116649556.1">
    <property type="nucleotide sequence ID" value="NZ_QUZK01000014.1"/>
</dbReference>
<gene>
    <name evidence="3" type="ORF">DZC52_02585</name>
</gene>
<dbReference type="SUPFAM" id="SSF51735">
    <property type="entry name" value="NAD(P)-binding Rossmann-fold domains"/>
    <property type="match status" value="1"/>
</dbReference>
<dbReference type="PANTHER" id="PTHR43639:SF1">
    <property type="entry name" value="SHORT-CHAIN DEHYDROGENASE_REDUCTASE FAMILY PROTEIN"/>
    <property type="match status" value="1"/>
</dbReference>
<dbReference type="GO" id="GO:0016491">
    <property type="term" value="F:oxidoreductase activity"/>
    <property type="evidence" value="ECO:0007669"/>
    <property type="project" value="UniProtKB-KW"/>
</dbReference>
<reference evidence="3 4" key="1">
    <citation type="submission" date="2018-08" db="EMBL/GenBank/DDBJ databases">
        <title>Wenzhouxiangella salilacus sp. nov., a novel bacterium isolated from a saline lake in Xinjiang Province, China.</title>
        <authorList>
            <person name="Han S."/>
        </authorList>
    </citation>
    <scope>NUCLEOTIDE SEQUENCE [LARGE SCALE GENOMIC DNA]</scope>
    <source>
        <strain evidence="3 4">XDB06</strain>
    </source>
</reference>